<gene>
    <name evidence="4" type="ORF">Bxe_B1004</name>
</gene>
<protein>
    <submittedName>
        <fullName evidence="4">MmgE/Prp family protein</fullName>
    </submittedName>
</protein>
<dbReference type="Pfam" id="PF19305">
    <property type="entry name" value="MmgE_PrpD_C"/>
    <property type="match status" value="1"/>
</dbReference>
<dbReference type="eggNOG" id="COG2079">
    <property type="taxonomic scope" value="Bacteria"/>
</dbReference>
<dbReference type="STRING" id="266265.Bxe_B1004"/>
<keyword evidence="5" id="KW-1185">Reference proteome</keyword>
<dbReference type="InterPro" id="IPR045337">
    <property type="entry name" value="MmgE_PrpD_C"/>
</dbReference>
<dbReference type="KEGG" id="bxb:DR64_6325"/>
<dbReference type="Gene3D" id="1.10.4100.10">
    <property type="entry name" value="2-methylcitrate dehydratase PrpD"/>
    <property type="match status" value="1"/>
</dbReference>
<dbReference type="KEGG" id="bxe:Bxe_B1004"/>
<dbReference type="InterPro" id="IPR042183">
    <property type="entry name" value="MmgE/PrpD_sf_1"/>
</dbReference>
<evidence type="ECO:0000313" key="4">
    <source>
        <dbReference type="EMBL" id="ABE34950.1"/>
    </source>
</evidence>
<name>Q13LT9_PARXL</name>
<feature type="domain" description="MmgE/PrpD C-terminal" evidence="3">
    <location>
        <begin position="278"/>
        <end position="432"/>
    </location>
</feature>
<dbReference type="InterPro" id="IPR045336">
    <property type="entry name" value="MmgE_PrpD_N"/>
</dbReference>
<organism evidence="4 5">
    <name type="scientific">Paraburkholderia xenovorans (strain LB400)</name>
    <dbReference type="NCBI Taxonomy" id="266265"/>
    <lineage>
        <taxon>Bacteria</taxon>
        <taxon>Pseudomonadati</taxon>
        <taxon>Pseudomonadota</taxon>
        <taxon>Betaproteobacteria</taxon>
        <taxon>Burkholderiales</taxon>
        <taxon>Burkholderiaceae</taxon>
        <taxon>Paraburkholderia</taxon>
    </lineage>
</organism>
<dbReference type="InterPro" id="IPR005656">
    <property type="entry name" value="MmgE_PrpD"/>
</dbReference>
<dbReference type="InterPro" id="IPR036148">
    <property type="entry name" value="MmgE/PrpD_sf"/>
</dbReference>
<dbReference type="PANTHER" id="PTHR16943:SF8">
    <property type="entry name" value="2-METHYLCITRATE DEHYDRATASE"/>
    <property type="match status" value="1"/>
</dbReference>
<dbReference type="Pfam" id="PF03972">
    <property type="entry name" value="MmgE_PrpD_N"/>
    <property type="match status" value="1"/>
</dbReference>
<reference evidence="4 5" key="1">
    <citation type="journal article" date="2006" name="Proc. Natl. Acad. Sci. U.S.A.">
        <title>Burkholderia xenovorans LB400 harbors a multi-replicon, 9.73-Mbp genome shaped for versatility.</title>
        <authorList>
            <person name="Chain P.S."/>
            <person name="Denef V.J."/>
            <person name="Konstantinidis K.T."/>
            <person name="Vergez L.M."/>
            <person name="Agullo L."/>
            <person name="Reyes V.L."/>
            <person name="Hauser L."/>
            <person name="Cordova M."/>
            <person name="Gomez L."/>
            <person name="Gonzalez M."/>
            <person name="Land M."/>
            <person name="Lao V."/>
            <person name="Larimer F."/>
            <person name="LiPuma J.J."/>
            <person name="Mahenthiralingam E."/>
            <person name="Malfatti S.A."/>
            <person name="Marx C.J."/>
            <person name="Parnell J.J."/>
            <person name="Ramette A."/>
            <person name="Richardson P."/>
            <person name="Seeger M."/>
            <person name="Smith D."/>
            <person name="Spilker T."/>
            <person name="Sul W.J."/>
            <person name="Tsoi T.V."/>
            <person name="Ulrich L.E."/>
            <person name="Zhulin I.B."/>
            <person name="Tiedje J.M."/>
        </authorList>
    </citation>
    <scope>NUCLEOTIDE SEQUENCE [LARGE SCALE GENOMIC DNA]</scope>
    <source>
        <strain evidence="4 5">LB400</strain>
    </source>
</reference>
<dbReference type="PANTHER" id="PTHR16943">
    <property type="entry name" value="2-METHYLCITRATE DEHYDRATASE-RELATED"/>
    <property type="match status" value="1"/>
</dbReference>
<evidence type="ECO:0000256" key="1">
    <source>
        <dbReference type="ARBA" id="ARBA00006174"/>
    </source>
</evidence>
<dbReference type="GO" id="GO:0016829">
    <property type="term" value="F:lyase activity"/>
    <property type="evidence" value="ECO:0007669"/>
    <property type="project" value="InterPro"/>
</dbReference>
<dbReference type="OrthoDB" id="9797528at2"/>
<dbReference type="PATRIC" id="fig|266265.5.peg.6763"/>
<accession>Q13LT9</accession>
<dbReference type="RefSeq" id="WP_011492258.1">
    <property type="nucleotide sequence ID" value="NC_007952.1"/>
</dbReference>
<comment type="similarity">
    <text evidence="1">Belongs to the PrpD family.</text>
</comment>
<evidence type="ECO:0000259" key="3">
    <source>
        <dbReference type="Pfam" id="PF19305"/>
    </source>
</evidence>
<evidence type="ECO:0000259" key="2">
    <source>
        <dbReference type="Pfam" id="PF03972"/>
    </source>
</evidence>
<dbReference type="AlphaFoldDB" id="Q13LT9"/>
<dbReference type="SUPFAM" id="SSF103378">
    <property type="entry name" value="2-methylcitrate dehydratase PrpD"/>
    <property type="match status" value="1"/>
</dbReference>
<dbReference type="EMBL" id="CP000271">
    <property type="protein sequence ID" value="ABE34950.1"/>
    <property type="molecule type" value="Genomic_DNA"/>
</dbReference>
<sequence>MSQNDPDLSRASPPGLTHVLVERALGVSFDALPEDVRRIGRDCLVDWLACSFAAIDEPASRIAAEIAREEGGHPHATVLGHTWRTSMIQAALVNGTTSHALDYDDVNLTVPGHMSAAIIPALFALAEHRQASAAGFIAALVAGHEFACSVGKLVEPAHYANGFHATATIGALGASVACAHLLGLSQVQACHALGVAATQAAGLKVMFGSMAKPLHAGLAAQAGLRAALLAQKGFISRTDVLECEQGFASVHGSDFHQREALSTPANGFHIRNLLFKFHAACYSTHSTIEAVAALRQQHAIDVDAVKQIDVVAGEGCSICNIQSPKTGLEAKFSLRACAAFALLGIDTSDLEAWNRVTEAAVSAVLDRVKVELVPGMTLSDSVVTIRSKDGDEWTLAYDCGMPIADKAAQSARLFAKFRALATPALGAQRTAQLLAVLDGFLPDGRVAQLAEHCRIRCD</sequence>
<proteinExistence type="inferred from homology"/>
<dbReference type="InterPro" id="IPR042188">
    <property type="entry name" value="MmgE/PrpD_sf_2"/>
</dbReference>
<feature type="domain" description="MmgE/PrpD N-terminal" evidence="2">
    <location>
        <begin position="24"/>
        <end position="255"/>
    </location>
</feature>
<evidence type="ECO:0000313" key="5">
    <source>
        <dbReference type="Proteomes" id="UP000001817"/>
    </source>
</evidence>
<dbReference type="Proteomes" id="UP000001817">
    <property type="component" value="Chromosome 2"/>
</dbReference>
<dbReference type="Gene3D" id="3.30.1330.120">
    <property type="entry name" value="2-methylcitrate dehydratase PrpD"/>
    <property type="match status" value="1"/>
</dbReference>